<feature type="transmembrane region" description="Helical" evidence="8">
    <location>
        <begin position="255"/>
        <end position="278"/>
    </location>
</feature>
<feature type="transmembrane region" description="Helical" evidence="8">
    <location>
        <begin position="222"/>
        <end position="249"/>
    </location>
</feature>
<evidence type="ECO:0000256" key="6">
    <source>
        <dbReference type="ARBA" id="ARBA00022989"/>
    </source>
</evidence>
<dbReference type="Proteomes" id="UP000279799">
    <property type="component" value="Chromosome"/>
</dbReference>
<gene>
    <name evidence="10" type="primary">ybhR</name>
    <name evidence="10" type="ORF">NCTC12871_00022</name>
</gene>
<keyword evidence="7 8" id="KW-0472">Membrane</keyword>
<protein>
    <recommendedName>
        <fullName evidence="8">Transport permease protein</fullName>
    </recommendedName>
</protein>
<keyword evidence="6 8" id="KW-1133">Transmembrane helix</keyword>
<keyword evidence="5 8" id="KW-0812">Transmembrane</keyword>
<name>A0A448TRM6_9PAST</name>
<feature type="transmembrane region" description="Helical" evidence="8">
    <location>
        <begin position="348"/>
        <end position="367"/>
    </location>
</feature>
<dbReference type="PROSITE" id="PS51012">
    <property type="entry name" value="ABC_TM2"/>
    <property type="match status" value="1"/>
</dbReference>
<evidence type="ECO:0000313" key="10">
    <source>
        <dbReference type="EMBL" id="VEJ08620.1"/>
    </source>
</evidence>
<dbReference type="GO" id="GO:0043190">
    <property type="term" value="C:ATP-binding cassette (ABC) transporter complex"/>
    <property type="evidence" value="ECO:0007669"/>
    <property type="project" value="InterPro"/>
</dbReference>
<keyword evidence="3 8" id="KW-0813">Transport</keyword>
<keyword evidence="4 8" id="KW-1003">Cell membrane</keyword>
<dbReference type="PANTHER" id="PTHR30294">
    <property type="entry name" value="MEMBRANE COMPONENT OF ABC TRANSPORTER YHHJ-RELATED"/>
    <property type="match status" value="1"/>
</dbReference>
<dbReference type="EMBL" id="LR134510">
    <property type="protein sequence ID" value="VEJ08620.1"/>
    <property type="molecule type" value="Genomic_DNA"/>
</dbReference>
<evidence type="ECO:0000313" key="11">
    <source>
        <dbReference type="Proteomes" id="UP000279799"/>
    </source>
</evidence>
<comment type="caution">
    <text evidence="8">Lacks conserved residue(s) required for the propagation of feature annotation.</text>
</comment>
<evidence type="ECO:0000256" key="8">
    <source>
        <dbReference type="RuleBase" id="RU361157"/>
    </source>
</evidence>
<feature type="domain" description="ABC transmembrane type-2" evidence="9">
    <location>
        <begin position="143"/>
        <end position="370"/>
    </location>
</feature>
<evidence type="ECO:0000256" key="3">
    <source>
        <dbReference type="ARBA" id="ARBA00022448"/>
    </source>
</evidence>
<evidence type="ECO:0000259" key="9">
    <source>
        <dbReference type="PROSITE" id="PS51012"/>
    </source>
</evidence>
<dbReference type="InterPro" id="IPR051449">
    <property type="entry name" value="ABC-2_transporter_component"/>
</dbReference>
<dbReference type="Gene3D" id="3.40.1710.10">
    <property type="entry name" value="abc type-2 transporter like domain"/>
    <property type="match status" value="1"/>
</dbReference>
<dbReference type="InterPro" id="IPR000412">
    <property type="entry name" value="ABC_2_transport"/>
</dbReference>
<feature type="transmembrane region" description="Helical" evidence="8">
    <location>
        <begin position="285"/>
        <end position="306"/>
    </location>
</feature>
<dbReference type="KEGG" id="adp:NCTC12871_00022"/>
<organism evidence="10 11">
    <name type="scientific">Actinobacillus delphinicola</name>
    <dbReference type="NCBI Taxonomy" id="51161"/>
    <lineage>
        <taxon>Bacteria</taxon>
        <taxon>Pseudomonadati</taxon>
        <taxon>Pseudomonadota</taxon>
        <taxon>Gammaproteobacteria</taxon>
        <taxon>Pasteurellales</taxon>
        <taxon>Pasteurellaceae</taxon>
        <taxon>Actinobacillus</taxon>
    </lineage>
</organism>
<evidence type="ECO:0000256" key="4">
    <source>
        <dbReference type="ARBA" id="ARBA00022475"/>
    </source>
</evidence>
<dbReference type="InterPro" id="IPR013525">
    <property type="entry name" value="ABC2_TM"/>
</dbReference>
<keyword evidence="11" id="KW-1185">Reference proteome</keyword>
<sequence length="372" mass="41222">MGQNMWQSWIIKIRRLKALIIKELIVLLKDPGSRKILIVPALAQAVLFGYGATYNLSHVPWVLYDGDHSVQSAQVIRTFTHNPFYELVTNAQSLSDFQNTIDKGNALIGIAIPPGFSKDFQNGHGQVFIIADGRNITTANVAMNYTVDALLKAFPPQLAPITIESRLRYNENNITRWYIMSGMILAISMIQVLILSSLTASREKENGSFDMMLMTPTTPGEIFIGKAIPPILVGIVQGLMIFAVCLFWFKIPLRGSPFTILALIALFSLSCVSIGIAISTITGTILASLVISFLLLVPMIVLSGLMTPVESMPQWLQEATIFNPIRNPIAALRLVYFEGASFADIIPYLWPMGLLFIITTPIAIYLFRRKVS</sequence>
<dbReference type="AlphaFoldDB" id="A0A448TRM6"/>
<dbReference type="InterPro" id="IPR047817">
    <property type="entry name" value="ABC2_TM_bact-type"/>
</dbReference>
<dbReference type="PRINTS" id="PR00164">
    <property type="entry name" value="ABC2TRNSPORT"/>
</dbReference>
<proteinExistence type="inferred from homology"/>
<evidence type="ECO:0000256" key="5">
    <source>
        <dbReference type="ARBA" id="ARBA00022692"/>
    </source>
</evidence>
<comment type="similarity">
    <text evidence="2 8">Belongs to the ABC-2 integral membrane protein family.</text>
</comment>
<evidence type="ECO:0000256" key="7">
    <source>
        <dbReference type="ARBA" id="ARBA00023136"/>
    </source>
</evidence>
<dbReference type="Pfam" id="PF12698">
    <property type="entry name" value="ABC2_membrane_3"/>
    <property type="match status" value="1"/>
</dbReference>
<comment type="subcellular location">
    <subcellularLocation>
        <location evidence="8">Cell inner membrane</location>
        <topology evidence="8">Multi-pass membrane protein</topology>
    </subcellularLocation>
    <subcellularLocation>
        <location evidence="1">Cell membrane</location>
        <topology evidence="1">Multi-pass membrane protein</topology>
    </subcellularLocation>
</comment>
<feature type="transmembrane region" description="Helical" evidence="8">
    <location>
        <begin position="177"/>
        <end position="201"/>
    </location>
</feature>
<evidence type="ECO:0000256" key="1">
    <source>
        <dbReference type="ARBA" id="ARBA00004651"/>
    </source>
</evidence>
<evidence type="ECO:0000256" key="2">
    <source>
        <dbReference type="ARBA" id="ARBA00007783"/>
    </source>
</evidence>
<dbReference type="GO" id="GO:0140359">
    <property type="term" value="F:ABC-type transporter activity"/>
    <property type="evidence" value="ECO:0007669"/>
    <property type="project" value="InterPro"/>
</dbReference>
<dbReference type="PANTHER" id="PTHR30294:SF44">
    <property type="entry name" value="MULTIDRUG ABC TRANSPORTER PERMEASE YBHR-RELATED"/>
    <property type="match status" value="1"/>
</dbReference>
<reference evidence="10 11" key="1">
    <citation type="submission" date="2018-12" db="EMBL/GenBank/DDBJ databases">
        <authorList>
            <consortium name="Pathogen Informatics"/>
        </authorList>
    </citation>
    <scope>NUCLEOTIDE SEQUENCE [LARGE SCALE GENOMIC DNA]</scope>
    <source>
        <strain evidence="10 11">NCTC12871</strain>
    </source>
</reference>
<accession>A0A448TRM6</accession>